<reference evidence="2 3" key="1">
    <citation type="journal article" date="2021" name="BMC Biol.">
        <title>Horizontally acquired antibacterial genes associated with adaptive radiation of ladybird beetles.</title>
        <authorList>
            <person name="Li H.S."/>
            <person name="Tang X.F."/>
            <person name="Huang Y.H."/>
            <person name="Xu Z.Y."/>
            <person name="Chen M.L."/>
            <person name="Du X.Y."/>
            <person name="Qiu B.Y."/>
            <person name="Chen P.T."/>
            <person name="Zhang W."/>
            <person name="Slipinski A."/>
            <person name="Escalona H.E."/>
            <person name="Waterhouse R.M."/>
            <person name="Zwick A."/>
            <person name="Pang H."/>
        </authorList>
    </citation>
    <scope>NUCLEOTIDE SEQUENCE [LARGE SCALE GENOMIC DNA]</scope>
    <source>
        <strain evidence="2">SYSU2018</strain>
    </source>
</reference>
<feature type="compositionally biased region" description="Polar residues" evidence="1">
    <location>
        <begin position="1"/>
        <end position="13"/>
    </location>
</feature>
<evidence type="ECO:0000256" key="1">
    <source>
        <dbReference type="SAM" id="MobiDB-lite"/>
    </source>
</evidence>
<name>A0ABD2PEC0_9CUCU</name>
<feature type="region of interest" description="Disordered" evidence="1">
    <location>
        <begin position="1"/>
        <end position="21"/>
    </location>
</feature>
<evidence type="ECO:0000313" key="2">
    <source>
        <dbReference type="EMBL" id="KAL3288981.1"/>
    </source>
</evidence>
<evidence type="ECO:0000313" key="3">
    <source>
        <dbReference type="Proteomes" id="UP001516400"/>
    </source>
</evidence>
<dbReference type="Proteomes" id="UP001516400">
    <property type="component" value="Unassembled WGS sequence"/>
</dbReference>
<organism evidence="2 3">
    <name type="scientific">Cryptolaemus montrouzieri</name>
    <dbReference type="NCBI Taxonomy" id="559131"/>
    <lineage>
        <taxon>Eukaryota</taxon>
        <taxon>Metazoa</taxon>
        <taxon>Ecdysozoa</taxon>
        <taxon>Arthropoda</taxon>
        <taxon>Hexapoda</taxon>
        <taxon>Insecta</taxon>
        <taxon>Pterygota</taxon>
        <taxon>Neoptera</taxon>
        <taxon>Endopterygota</taxon>
        <taxon>Coleoptera</taxon>
        <taxon>Polyphaga</taxon>
        <taxon>Cucujiformia</taxon>
        <taxon>Coccinelloidea</taxon>
        <taxon>Coccinellidae</taxon>
        <taxon>Scymninae</taxon>
        <taxon>Scymnini</taxon>
        <taxon>Cryptolaemus</taxon>
    </lineage>
</organism>
<comment type="caution">
    <text evidence="2">The sequence shown here is derived from an EMBL/GenBank/DDBJ whole genome shotgun (WGS) entry which is preliminary data.</text>
</comment>
<sequence>MRTNTKRANGQSTQDHEEYKEAKRNLTSLIEKAKAESWKRLLEEVQQDTFGLGYKIVTRKLVTGRKIDRELVKAAVAELFPCHPDFERESLPLKNCKRQQKSLKEVKR</sequence>
<proteinExistence type="predicted"/>
<accession>A0ABD2PEC0</accession>
<dbReference type="EMBL" id="JABFTP020000185">
    <property type="protein sequence ID" value="KAL3288981.1"/>
    <property type="molecule type" value="Genomic_DNA"/>
</dbReference>
<keyword evidence="3" id="KW-1185">Reference proteome</keyword>
<dbReference type="AlphaFoldDB" id="A0ABD2PEC0"/>
<protein>
    <submittedName>
        <fullName evidence="2">Uncharacterized protein</fullName>
    </submittedName>
</protein>
<gene>
    <name evidence="2" type="ORF">HHI36_003424</name>
</gene>